<evidence type="ECO:0000313" key="2">
    <source>
        <dbReference type="Proteomes" id="UP000708208"/>
    </source>
</evidence>
<name>A0A8J2PN54_9HEXA</name>
<accession>A0A8J2PN54</accession>
<feature type="non-terminal residue" evidence="1">
    <location>
        <position position="1"/>
    </location>
</feature>
<keyword evidence="2" id="KW-1185">Reference proteome</keyword>
<protein>
    <submittedName>
        <fullName evidence="1">Uncharacterized protein</fullName>
    </submittedName>
</protein>
<gene>
    <name evidence="1" type="ORF">AFUS01_LOCUS31166</name>
</gene>
<sequence>EGILENGIQTGKLSAEGPSMIILKRVRRGFLTRVDDKSRVDVNGFNNCTISKKGKQLFKVCKNSKGKEKYFPWTRKARLVQEKRFHKG</sequence>
<dbReference type="AlphaFoldDB" id="A0A8J2PN54"/>
<dbReference type="Proteomes" id="UP000708208">
    <property type="component" value="Unassembled WGS sequence"/>
</dbReference>
<dbReference type="EMBL" id="CAJVCH010490277">
    <property type="protein sequence ID" value="CAG7820795.1"/>
    <property type="molecule type" value="Genomic_DNA"/>
</dbReference>
<comment type="caution">
    <text evidence="1">The sequence shown here is derived from an EMBL/GenBank/DDBJ whole genome shotgun (WGS) entry which is preliminary data.</text>
</comment>
<evidence type="ECO:0000313" key="1">
    <source>
        <dbReference type="EMBL" id="CAG7820795.1"/>
    </source>
</evidence>
<reference evidence="1" key="1">
    <citation type="submission" date="2021-06" db="EMBL/GenBank/DDBJ databases">
        <authorList>
            <person name="Hodson N. C."/>
            <person name="Mongue J. A."/>
            <person name="Jaron S. K."/>
        </authorList>
    </citation>
    <scope>NUCLEOTIDE SEQUENCE</scope>
</reference>
<organism evidence="1 2">
    <name type="scientific">Allacma fusca</name>
    <dbReference type="NCBI Taxonomy" id="39272"/>
    <lineage>
        <taxon>Eukaryota</taxon>
        <taxon>Metazoa</taxon>
        <taxon>Ecdysozoa</taxon>
        <taxon>Arthropoda</taxon>
        <taxon>Hexapoda</taxon>
        <taxon>Collembola</taxon>
        <taxon>Symphypleona</taxon>
        <taxon>Sminthuridae</taxon>
        <taxon>Allacma</taxon>
    </lineage>
</organism>
<proteinExistence type="predicted"/>